<dbReference type="Proteomes" id="UP001153148">
    <property type="component" value="Unassembled WGS sequence"/>
</dbReference>
<evidence type="ECO:0000313" key="3">
    <source>
        <dbReference type="Proteomes" id="UP001153148"/>
    </source>
</evidence>
<organism evidence="2 3">
    <name type="scientific">Timema podura</name>
    <name type="common">Walking stick</name>
    <dbReference type="NCBI Taxonomy" id="61482"/>
    <lineage>
        <taxon>Eukaryota</taxon>
        <taxon>Metazoa</taxon>
        <taxon>Ecdysozoa</taxon>
        <taxon>Arthropoda</taxon>
        <taxon>Hexapoda</taxon>
        <taxon>Insecta</taxon>
        <taxon>Pterygota</taxon>
        <taxon>Neoptera</taxon>
        <taxon>Polyneoptera</taxon>
        <taxon>Phasmatodea</taxon>
        <taxon>Timematodea</taxon>
        <taxon>Timematoidea</taxon>
        <taxon>Timematidae</taxon>
        <taxon>Timema</taxon>
    </lineage>
</organism>
<keyword evidence="3" id="KW-1185">Reference proteome</keyword>
<reference evidence="2" key="1">
    <citation type="submission" date="2021-03" db="EMBL/GenBank/DDBJ databases">
        <authorList>
            <person name="Tran Van P."/>
        </authorList>
    </citation>
    <scope>NUCLEOTIDE SEQUENCE</scope>
</reference>
<proteinExistence type="predicted"/>
<protein>
    <submittedName>
        <fullName evidence="2">Uncharacterized protein</fullName>
    </submittedName>
</protein>
<evidence type="ECO:0000313" key="2">
    <source>
        <dbReference type="EMBL" id="CAG2058192.1"/>
    </source>
</evidence>
<feature type="region of interest" description="Disordered" evidence="1">
    <location>
        <begin position="63"/>
        <end position="91"/>
    </location>
</feature>
<evidence type="ECO:0000256" key="1">
    <source>
        <dbReference type="SAM" id="MobiDB-lite"/>
    </source>
</evidence>
<gene>
    <name evidence="2" type="ORF">TPAB3V08_LOCUS5166</name>
</gene>
<feature type="region of interest" description="Disordered" evidence="1">
    <location>
        <begin position="1"/>
        <end position="24"/>
    </location>
</feature>
<comment type="caution">
    <text evidence="2">The sequence shown here is derived from an EMBL/GenBank/DDBJ whole genome shotgun (WGS) entry which is preliminary data.</text>
</comment>
<sequence>MHSDKNRSVAKRRASERPNKSKNLEVGLKKEGLLYFVRELDGNDEEEYDIYLKDVSMYAREENAGSGRRMQRTGHIGGLSSLKKKWTRQNT</sequence>
<dbReference type="EMBL" id="CAJPIN010006782">
    <property type="protein sequence ID" value="CAG2058192.1"/>
    <property type="molecule type" value="Genomic_DNA"/>
</dbReference>
<name>A0ABN7NYH9_TIMPD</name>
<feature type="compositionally biased region" description="Basic residues" evidence="1">
    <location>
        <begin position="82"/>
        <end position="91"/>
    </location>
</feature>
<accession>A0ABN7NYH9</accession>